<feature type="region of interest" description="Disordered" evidence="8">
    <location>
        <begin position="286"/>
        <end position="397"/>
    </location>
</feature>
<evidence type="ECO:0000256" key="8">
    <source>
        <dbReference type="SAM" id="MobiDB-lite"/>
    </source>
</evidence>
<dbReference type="PANTHER" id="PTHR41391">
    <property type="entry name" value="RESTRICTION OF TELOMERE CAPPING PROTEIN 4"/>
    <property type="match status" value="1"/>
</dbReference>
<evidence type="ECO:0000313" key="11">
    <source>
        <dbReference type="Proteomes" id="UP000076738"/>
    </source>
</evidence>
<proteinExistence type="inferred from homology"/>
<keyword evidence="7" id="KW-0539">Nucleus</keyword>
<name>A0A167S4F8_CALVF</name>
<keyword evidence="11" id="KW-1185">Reference proteome</keyword>
<dbReference type="EMBL" id="KV417266">
    <property type="protein sequence ID" value="KZP01572.1"/>
    <property type="molecule type" value="Genomic_DNA"/>
</dbReference>
<feature type="domain" description="Restriction of telomere capping protein 4 C-terminal" evidence="9">
    <location>
        <begin position="482"/>
        <end position="598"/>
    </location>
</feature>
<feature type="compositionally biased region" description="Basic residues" evidence="8">
    <location>
        <begin position="133"/>
        <end position="144"/>
    </location>
</feature>
<dbReference type="GO" id="GO:0005634">
    <property type="term" value="C:nucleus"/>
    <property type="evidence" value="ECO:0007669"/>
    <property type="project" value="UniProtKB-SubCell"/>
</dbReference>
<evidence type="ECO:0000256" key="1">
    <source>
        <dbReference type="ARBA" id="ARBA00002738"/>
    </source>
</evidence>
<dbReference type="AlphaFoldDB" id="A0A167S4F8"/>
<dbReference type="Proteomes" id="UP000076738">
    <property type="component" value="Unassembled WGS sequence"/>
</dbReference>
<evidence type="ECO:0000256" key="6">
    <source>
        <dbReference type="ARBA" id="ARBA00022490"/>
    </source>
</evidence>
<comment type="similarity">
    <text evidence="4">Belongs to the RTC4 family.</text>
</comment>
<dbReference type="InterPro" id="IPR039024">
    <property type="entry name" value="RTC4"/>
</dbReference>
<protein>
    <recommendedName>
        <fullName evidence="5">Restriction of telomere capping protein 4</fullName>
    </recommendedName>
</protein>
<dbReference type="InterPro" id="IPR028094">
    <property type="entry name" value="RTC4_C"/>
</dbReference>
<feature type="region of interest" description="Disordered" evidence="8">
    <location>
        <begin position="16"/>
        <end position="246"/>
    </location>
</feature>
<sequence>MERIRQEVKMELRRPNEFRKVDFGGMGDDLRTTGSRPQPVKGRGRGPSSASKSTTSSSSQLRDSTSTRINAQVAELLEADSSEDPINLFSSPTVTPERMASASSAPRKPNLTSLSKVPAKPPPSSSASTTVKKGVRKSRAKAASKSRSQSVSDENEPVPGPSSSVSSSANSAARPFPMKLTSETHTTGKMPSKNFALKSVKQSPKRLRKATAPPVAKTKSTNKQPAAFPMDLSTSDPDSCRPDIAAPASVPRSVLSAFPMSLEQKKLPRRATTTLTEVAPNTVTAVAELSKDKSNDTAAIPPPKPFPMSLTPQKADPTEIRGKKRESPKNKARVERTERAAKKSKLEDEKVKSAVGEDESGLPTGSLESMRLNSSQSSPSNGPETEPKQICPFCDEPWPEQPSKRLTALLDQITAQAWKEPRYANPNGLSAPMEIFVTLCTLHRSESSHIPEGIAQGWPTSIDFRAIAARLQVKKHRLAKFIIDPSVSPFFQAAKNDIIEKGARVAASAFGQYETFERCQPGYYGERGMVVIQRALMSMFPDINPSHCNPLSIDDFVRQALVPEAAILLIREDLELDRANALAVLLKSRKYGMAQFPERDAGETQWQDISMTPESQRAYPLGANIVPLRTASSAPAVTGTSKVRKMMMKEPAEIEWTFDMRDDAKLSSELEEVAEVSAYDQDIQISSRSNRWRGRHDDSWLLSSSDQEYPASDGD</sequence>
<dbReference type="PANTHER" id="PTHR41391:SF1">
    <property type="entry name" value="RESTRICTION OF TELOMERE CAPPING PROTEIN 4"/>
    <property type="match status" value="1"/>
</dbReference>
<evidence type="ECO:0000256" key="4">
    <source>
        <dbReference type="ARBA" id="ARBA00009461"/>
    </source>
</evidence>
<feature type="compositionally biased region" description="Basic and acidic residues" evidence="8">
    <location>
        <begin position="316"/>
        <end position="352"/>
    </location>
</feature>
<evidence type="ECO:0000256" key="5">
    <source>
        <dbReference type="ARBA" id="ARBA00015162"/>
    </source>
</evidence>
<feature type="compositionally biased region" description="Low complexity" evidence="8">
    <location>
        <begin position="48"/>
        <end position="67"/>
    </location>
</feature>
<evidence type="ECO:0000259" key="9">
    <source>
        <dbReference type="SMART" id="SM01312"/>
    </source>
</evidence>
<evidence type="ECO:0000256" key="7">
    <source>
        <dbReference type="ARBA" id="ARBA00023242"/>
    </source>
</evidence>
<keyword evidence="6" id="KW-0963">Cytoplasm</keyword>
<dbReference type="Pfam" id="PF14474">
    <property type="entry name" value="RTC4"/>
    <property type="match status" value="1"/>
</dbReference>
<evidence type="ECO:0000256" key="3">
    <source>
        <dbReference type="ARBA" id="ARBA00004496"/>
    </source>
</evidence>
<dbReference type="SMART" id="SM01312">
    <property type="entry name" value="RTC4"/>
    <property type="match status" value="1"/>
</dbReference>
<feature type="compositionally biased region" description="Polar residues" evidence="8">
    <location>
        <begin position="371"/>
        <end position="383"/>
    </location>
</feature>
<evidence type="ECO:0000256" key="2">
    <source>
        <dbReference type="ARBA" id="ARBA00004123"/>
    </source>
</evidence>
<dbReference type="STRING" id="1330018.A0A167S4F8"/>
<comment type="subcellular location">
    <subcellularLocation>
        <location evidence="3">Cytoplasm</location>
    </subcellularLocation>
    <subcellularLocation>
        <location evidence="2">Nucleus</location>
    </subcellularLocation>
</comment>
<organism evidence="10 11">
    <name type="scientific">Calocera viscosa (strain TUFC12733)</name>
    <dbReference type="NCBI Taxonomy" id="1330018"/>
    <lineage>
        <taxon>Eukaryota</taxon>
        <taxon>Fungi</taxon>
        <taxon>Dikarya</taxon>
        <taxon>Basidiomycota</taxon>
        <taxon>Agaricomycotina</taxon>
        <taxon>Dacrymycetes</taxon>
        <taxon>Dacrymycetales</taxon>
        <taxon>Dacrymycetaceae</taxon>
        <taxon>Calocera</taxon>
    </lineage>
</organism>
<evidence type="ECO:0000313" key="10">
    <source>
        <dbReference type="EMBL" id="KZP01572.1"/>
    </source>
</evidence>
<comment type="function">
    <text evidence="1">May be involved in a process influencing telomere capping.</text>
</comment>
<dbReference type="OrthoDB" id="128308at2759"/>
<feature type="region of interest" description="Disordered" evidence="8">
    <location>
        <begin position="688"/>
        <end position="715"/>
    </location>
</feature>
<accession>A0A167S4F8</accession>
<gene>
    <name evidence="10" type="ORF">CALVIDRAFT_551954</name>
</gene>
<reference evidence="10 11" key="1">
    <citation type="journal article" date="2016" name="Mol. Biol. Evol.">
        <title>Comparative Genomics of Early-Diverging Mushroom-Forming Fungi Provides Insights into the Origins of Lignocellulose Decay Capabilities.</title>
        <authorList>
            <person name="Nagy L.G."/>
            <person name="Riley R."/>
            <person name="Tritt A."/>
            <person name="Adam C."/>
            <person name="Daum C."/>
            <person name="Floudas D."/>
            <person name="Sun H."/>
            <person name="Yadav J.S."/>
            <person name="Pangilinan J."/>
            <person name="Larsson K.H."/>
            <person name="Matsuura K."/>
            <person name="Barry K."/>
            <person name="Labutti K."/>
            <person name="Kuo R."/>
            <person name="Ohm R.A."/>
            <person name="Bhattacharya S.S."/>
            <person name="Shirouzu T."/>
            <person name="Yoshinaga Y."/>
            <person name="Martin F.M."/>
            <person name="Grigoriev I.V."/>
            <person name="Hibbett D.S."/>
        </authorList>
    </citation>
    <scope>NUCLEOTIDE SEQUENCE [LARGE SCALE GENOMIC DNA]</scope>
    <source>
        <strain evidence="10 11">TUFC12733</strain>
    </source>
</reference>
<dbReference type="GO" id="GO:0005737">
    <property type="term" value="C:cytoplasm"/>
    <property type="evidence" value="ECO:0007669"/>
    <property type="project" value="UniProtKB-SubCell"/>
</dbReference>
<feature type="compositionally biased region" description="Low complexity" evidence="8">
    <location>
        <begin position="162"/>
        <end position="173"/>
    </location>
</feature>